<feature type="transmembrane region" description="Helical" evidence="2">
    <location>
        <begin position="371"/>
        <end position="392"/>
    </location>
</feature>
<evidence type="ECO:0000313" key="3">
    <source>
        <dbReference type="EMBL" id="CAE7205036.1"/>
    </source>
</evidence>
<feature type="compositionally biased region" description="Polar residues" evidence="1">
    <location>
        <begin position="8"/>
        <end position="17"/>
    </location>
</feature>
<name>A0A8H3E4K6_9AGAM</name>
<dbReference type="EMBL" id="CAJNJQ010003811">
    <property type="protein sequence ID" value="CAE7205036.1"/>
    <property type="molecule type" value="Genomic_DNA"/>
</dbReference>
<accession>A0A8H3E4K6</accession>
<feature type="transmembrane region" description="Helical" evidence="2">
    <location>
        <begin position="135"/>
        <end position="156"/>
    </location>
</feature>
<feature type="transmembrane region" description="Helical" evidence="2">
    <location>
        <begin position="337"/>
        <end position="365"/>
    </location>
</feature>
<organism evidence="3 4">
    <name type="scientific">Rhizoctonia solani</name>
    <dbReference type="NCBI Taxonomy" id="456999"/>
    <lineage>
        <taxon>Eukaryota</taxon>
        <taxon>Fungi</taxon>
        <taxon>Dikarya</taxon>
        <taxon>Basidiomycota</taxon>
        <taxon>Agaricomycotina</taxon>
        <taxon>Agaricomycetes</taxon>
        <taxon>Cantharellales</taxon>
        <taxon>Ceratobasidiaceae</taxon>
        <taxon>Rhizoctonia</taxon>
    </lineage>
</organism>
<gene>
    <name evidence="3" type="ORF">RDB_LOCUS142777</name>
</gene>
<feature type="transmembrane region" description="Helical" evidence="2">
    <location>
        <begin position="102"/>
        <end position="129"/>
    </location>
</feature>
<feature type="region of interest" description="Disordered" evidence="1">
    <location>
        <begin position="302"/>
        <end position="328"/>
    </location>
</feature>
<keyword evidence="2" id="KW-0812">Transmembrane</keyword>
<evidence type="ECO:0000256" key="1">
    <source>
        <dbReference type="SAM" id="MobiDB-lite"/>
    </source>
</evidence>
<proteinExistence type="predicted"/>
<protein>
    <submittedName>
        <fullName evidence="3">Uncharacterized protein</fullName>
    </submittedName>
</protein>
<sequence length="410" mass="45414">MGIKSRRGTTTNVQPNANAGALLDGPIPRFDSPEPTGVSTDEILNLKDGNMKGSFDPLVFDIECILNLLHKERTGEGIDPSKLEFVPETQEMSRTTWKERALGWALLSPLVVCIPSFVLFAAGIMMLAWDKQPRAVAIFTSAAVLFCVLPLFFFFLEHRHKHCSHGSLPQATLFAGVQAQFCGVTNESNDGPLAVATNAAFFGGLVFSVFTAVLATLSARWFSILREDDADYLSSRWLSQDSKYEDPQLLKKYLDHQIESMKRIENASLTNPLAGTTQLPSAFSPVHFDAKCILRLLQQERGTPPGTSDPEKGQLEQTQTQTTLPEEEMKSTLRERILSVVLLSPLIACLPSFALFTTGILLLVWDKQPRAVAIFTSITVLICILPLSGFFVSHRHKYVISHIYLGRPSY</sequence>
<keyword evidence="2" id="KW-1133">Transmembrane helix</keyword>
<evidence type="ECO:0000313" key="4">
    <source>
        <dbReference type="Proteomes" id="UP000663827"/>
    </source>
</evidence>
<feature type="compositionally biased region" description="Low complexity" evidence="1">
    <location>
        <begin position="315"/>
        <end position="324"/>
    </location>
</feature>
<dbReference type="AlphaFoldDB" id="A0A8H3E4K6"/>
<feature type="region of interest" description="Disordered" evidence="1">
    <location>
        <begin position="1"/>
        <end position="28"/>
    </location>
</feature>
<dbReference type="Proteomes" id="UP000663827">
    <property type="component" value="Unassembled WGS sequence"/>
</dbReference>
<evidence type="ECO:0000256" key="2">
    <source>
        <dbReference type="SAM" id="Phobius"/>
    </source>
</evidence>
<feature type="transmembrane region" description="Helical" evidence="2">
    <location>
        <begin position="168"/>
        <end position="186"/>
    </location>
</feature>
<feature type="transmembrane region" description="Helical" evidence="2">
    <location>
        <begin position="198"/>
        <end position="217"/>
    </location>
</feature>
<reference evidence="3" key="1">
    <citation type="submission" date="2021-01" db="EMBL/GenBank/DDBJ databases">
        <authorList>
            <person name="Kaushik A."/>
        </authorList>
    </citation>
    <scope>NUCLEOTIDE SEQUENCE</scope>
    <source>
        <strain evidence="3">AG5</strain>
    </source>
</reference>
<comment type="caution">
    <text evidence="3">The sequence shown here is derived from an EMBL/GenBank/DDBJ whole genome shotgun (WGS) entry which is preliminary data.</text>
</comment>
<keyword evidence="2" id="KW-0472">Membrane</keyword>